<feature type="region of interest" description="Disordered" evidence="1">
    <location>
        <begin position="1"/>
        <end position="207"/>
    </location>
</feature>
<proteinExistence type="predicted"/>
<evidence type="ECO:0000256" key="1">
    <source>
        <dbReference type="SAM" id="MobiDB-lite"/>
    </source>
</evidence>
<dbReference type="EMBL" id="CADCUN010000134">
    <property type="protein sequence ID" value="CAA9386505.1"/>
    <property type="molecule type" value="Genomic_DNA"/>
</dbReference>
<name>A0A6J4NF43_9ACTN</name>
<feature type="non-terminal residue" evidence="2">
    <location>
        <position position="1"/>
    </location>
</feature>
<protein>
    <submittedName>
        <fullName evidence="2">Phosphatidylinositol phosphate synthase @ Archaetidylinositol phosphate synthase</fullName>
        <ecNumber evidence="2">2.7.8.39</ecNumber>
    </submittedName>
</protein>
<keyword evidence="2" id="KW-0808">Transferase</keyword>
<dbReference type="AlphaFoldDB" id="A0A6J4NF43"/>
<dbReference type="EC" id="2.7.8.39" evidence="2"/>
<dbReference type="GO" id="GO:0016740">
    <property type="term" value="F:transferase activity"/>
    <property type="evidence" value="ECO:0007669"/>
    <property type="project" value="UniProtKB-KW"/>
</dbReference>
<feature type="compositionally biased region" description="Basic residues" evidence="1">
    <location>
        <begin position="62"/>
        <end position="71"/>
    </location>
</feature>
<organism evidence="2">
    <name type="scientific">uncultured Nocardioides sp</name>
    <dbReference type="NCBI Taxonomy" id="198441"/>
    <lineage>
        <taxon>Bacteria</taxon>
        <taxon>Bacillati</taxon>
        <taxon>Actinomycetota</taxon>
        <taxon>Actinomycetes</taxon>
        <taxon>Propionibacteriales</taxon>
        <taxon>Nocardioidaceae</taxon>
        <taxon>Nocardioides</taxon>
        <taxon>environmental samples</taxon>
    </lineage>
</organism>
<feature type="compositionally biased region" description="Basic residues" evidence="1">
    <location>
        <begin position="134"/>
        <end position="167"/>
    </location>
</feature>
<sequence>ARQVQAVLAGRHAGALHQPLPPARRQPRRGDAGGHRRGQCRRTDLLPAGPGVAGRAGDHRLRVQRPHRRGHGPQDGSQGRLRGLPGLDARQGRRRRPLRRPGALLRLAGREPSLPGPVPGHPGDGGGDVLRPGQGRRPRLRRQGGHRRAPRPTRRHARPGLLRRRARPPGPAPRRALGTGGRGHRDRRPADLGRTPPSAGACRRTSL</sequence>
<accession>A0A6J4NF43</accession>
<feature type="non-terminal residue" evidence="2">
    <location>
        <position position="207"/>
    </location>
</feature>
<evidence type="ECO:0000313" key="2">
    <source>
        <dbReference type="EMBL" id="CAA9386505.1"/>
    </source>
</evidence>
<gene>
    <name evidence="2" type="ORF">AVDCRST_MAG60-1265</name>
</gene>
<reference evidence="2" key="1">
    <citation type="submission" date="2020-02" db="EMBL/GenBank/DDBJ databases">
        <authorList>
            <person name="Meier V. D."/>
        </authorList>
    </citation>
    <scope>NUCLEOTIDE SEQUENCE</scope>
    <source>
        <strain evidence="2">AVDCRST_MAG60</strain>
    </source>
</reference>